<evidence type="ECO:0000313" key="4">
    <source>
        <dbReference type="Proteomes" id="UP000481153"/>
    </source>
</evidence>
<dbReference type="PANTHER" id="PTHR44167">
    <property type="entry name" value="OVARIAN-SPECIFIC SERINE/THREONINE-PROTEIN KINASE LOK-RELATED"/>
    <property type="match status" value="1"/>
</dbReference>
<dbReference type="AlphaFoldDB" id="A0A6G0XN07"/>
<dbReference type="GO" id="GO:0005524">
    <property type="term" value="F:ATP binding"/>
    <property type="evidence" value="ECO:0007669"/>
    <property type="project" value="InterPro"/>
</dbReference>
<dbReference type="InterPro" id="IPR000719">
    <property type="entry name" value="Prot_kinase_dom"/>
</dbReference>
<dbReference type="PANTHER" id="PTHR44167:SF24">
    <property type="entry name" value="SERINE_THREONINE-PROTEIN KINASE CHK2"/>
    <property type="match status" value="1"/>
</dbReference>
<dbReference type="SUPFAM" id="SSF56112">
    <property type="entry name" value="Protein kinase-like (PK-like)"/>
    <property type="match status" value="1"/>
</dbReference>
<dbReference type="Proteomes" id="UP000481153">
    <property type="component" value="Unassembled WGS sequence"/>
</dbReference>
<dbReference type="SMART" id="SM00220">
    <property type="entry name" value="S_TKc"/>
    <property type="match status" value="1"/>
</dbReference>
<accession>A0A6G0XN07</accession>
<comment type="caution">
    <text evidence="3">The sequence shown here is derived from an EMBL/GenBank/DDBJ whole genome shotgun (WGS) entry which is preliminary data.</text>
</comment>
<dbReference type="Gene3D" id="1.10.510.10">
    <property type="entry name" value="Transferase(Phosphotransferase) domain 1"/>
    <property type="match status" value="1"/>
</dbReference>
<protein>
    <recommendedName>
        <fullName evidence="2">Protein kinase domain-containing protein</fullName>
    </recommendedName>
</protein>
<reference evidence="3 4" key="1">
    <citation type="submission" date="2019-07" db="EMBL/GenBank/DDBJ databases">
        <title>Genomics analysis of Aphanomyces spp. identifies a new class of oomycete effector associated with host adaptation.</title>
        <authorList>
            <person name="Gaulin E."/>
        </authorList>
    </citation>
    <scope>NUCLEOTIDE SEQUENCE [LARGE SCALE GENOMIC DNA]</scope>
    <source>
        <strain evidence="3 4">ATCC 201684</strain>
    </source>
</reference>
<dbReference type="Pfam" id="PF00069">
    <property type="entry name" value="Pkinase"/>
    <property type="match status" value="1"/>
</dbReference>
<sequence>MCPHPVRDGFSCLDENFVDTDEYEGAPVVLKSFRSDVAAQRIEYLKVVYEAMKNANVPNVDSLVHCGKYYVLLSPVGAGGVPFCRFPTDEQTVLEAIESILEALVILHSVGWMHRDIRWPNVIKQANQSKWFLIDFDHAATSPQDNSKDERLSSEEHAPDMFGGSGVHTTAVDIWGIGHLMRSCDCELDPDLIDYCRALYHSNPSKRPTADKALHWIQEYRSHTHHDPSDQTAGLSRLKC</sequence>
<feature type="compositionally biased region" description="Basic and acidic residues" evidence="1">
    <location>
        <begin position="146"/>
        <end position="159"/>
    </location>
</feature>
<organism evidence="3 4">
    <name type="scientific">Aphanomyces euteiches</name>
    <dbReference type="NCBI Taxonomy" id="100861"/>
    <lineage>
        <taxon>Eukaryota</taxon>
        <taxon>Sar</taxon>
        <taxon>Stramenopiles</taxon>
        <taxon>Oomycota</taxon>
        <taxon>Saprolegniomycetes</taxon>
        <taxon>Saprolegniales</taxon>
        <taxon>Verrucalvaceae</taxon>
        <taxon>Aphanomyces</taxon>
    </lineage>
</organism>
<feature type="domain" description="Protein kinase" evidence="2">
    <location>
        <begin position="1"/>
        <end position="240"/>
    </location>
</feature>
<name>A0A6G0XN07_9STRA</name>
<dbReference type="VEuPathDB" id="FungiDB:AeMF1_001387"/>
<keyword evidence="4" id="KW-1185">Reference proteome</keyword>
<evidence type="ECO:0000259" key="2">
    <source>
        <dbReference type="PROSITE" id="PS50011"/>
    </source>
</evidence>
<gene>
    <name evidence="3" type="ORF">Ae201684_003351</name>
</gene>
<dbReference type="EMBL" id="VJMJ01000036">
    <property type="protein sequence ID" value="KAF0741681.1"/>
    <property type="molecule type" value="Genomic_DNA"/>
</dbReference>
<dbReference type="PROSITE" id="PS50011">
    <property type="entry name" value="PROTEIN_KINASE_DOM"/>
    <property type="match status" value="1"/>
</dbReference>
<dbReference type="GO" id="GO:0004674">
    <property type="term" value="F:protein serine/threonine kinase activity"/>
    <property type="evidence" value="ECO:0007669"/>
    <property type="project" value="TreeGrafter"/>
</dbReference>
<dbReference type="InterPro" id="IPR011009">
    <property type="entry name" value="Kinase-like_dom_sf"/>
</dbReference>
<dbReference type="GO" id="GO:0005634">
    <property type="term" value="C:nucleus"/>
    <property type="evidence" value="ECO:0007669"/>
    <property type="project" value="TreeGrafter"/>
</dbReference>
<feature type="region of interest" description="Disordered" evidence="1">
    <location>
        <begin position="142"/>
        <end position="164"/>
    </location>
</feature>
<evidence type="ECO:0000256" key="1">
    <source>
        <dbReference type="SAM" id="MobiDB-lite"/>
    </source>
</evidence>
<dbReference type="GO" id="GO:0044773">
    <property type="term" value="P:mitotic DNA damage checkpoint signaling"/>
    <property type="evidence" value="ECO:0007669"/>
    <property type="project" value="TreeGrafter"/>
</dbReference>
<proteinExistence type="predicted"/>
<evidence type="ECO:0000313" key="3">
    <source>
        <dbReference type="EMBL" id="KAF0741681.1"/>
    </source>
</evidence>